<gene>
    <name evidence="2" type="ORF">D9619_002801</name>
</gene>
<accession>A0A8H5AXG0</accession>
<name>A0A8H5AXG0_9AGAR</name>
<proteinExistence type="predicted"/>
<protein>
    <submittedName>
        <fullName evidence="2">Uncharacterized protein</fullName>
    </submittedName>
</protein>
<evidence type="ECO:0000313" key="3">
    <source>
        <dbReference type="Proteomes" id="UP000567179"/>
    </source>
</evidence>
<feature type="region of interest" description="Disordered" evidence="1">
    <location>
        <begin position="497"/>
        <end position="517"/>
    </location>
</feature>
<evidence type="ECO:0000313" key="2">
    <source>
        <dbReference type="EMBL" id="KAF5311947.1"/>
    </source>
</evidence>
<sequence length="609" mass="68120">MNIMSRCSKRGKFLLIPIDVSMCRFSIHFLPPPPTSALYWANTYIPNTLSHCFRFSIHTMAFFTLLEVQRIAEFLNPKNAFRFLPSLPLLSSSASTTATSPKPNGIRTERKMGDTEVSYFLPSRESGVNDMYLHLGCRAPPRFMERRRVALVWAIMRVRHPLLASKVRMNSYEDISFVYDAPLSSKDALFDAERHLDYRSQTKEELIDSYLNGPRTLSQECLSYLIVSHIGGKVPEQIPGSHLILENFDLLICATHFLGDGMALHQFANDFSILLGSDIDGAGLADKLAEEWGQRVRHATPVALPLSMECRLPSAPEKKISRAATRIDFALSQQSLIGGHNFPRRSSAGVRHTIVPTMSFAADTTKAILKNCKSHGVSISAALFAICNVAWARTHNKGWEMPIMMYSALNMRGSLQADKRLHDSYWFLAIGYFNVVLPSFFPASSSDAMFWHRARSAKAQSTKAAKTTMVVSRCREMATERGSRARVWAKEDDDKLAGITTPKPQATSAPGPTPARLKPKVPSSALLGLSLLGNLDGIYKHSEFPDIKYHTLTTGSRQRSGGMLLFGYTFAEKLWISLGYDENGFEEETVRRFWENALLCVDEFLVPST</sequence>
<dbReference type="PANTHER" id="PTHR28037">
    <property type="entry name" value="ALCOHOL O-ACETYLTRANSFERASE 1-RELATED"/>
    <property type="match status" value="1"/>
</dbReference>
<comment type="caution">
    <text evidence="2">The sequence shown here is derived from an EMBL/GenBank/DDBJ whole genome shotgun (WGS) entry which is preliminary data.</text>
</comment>
<dbReference type="Gene3D" id="3.30.559.30">
    <property type="entry name" value="Nonribosomal peptide synthetase, condensation domain"/>
    <property type="match status" value="1"/>
</dbReference>
<keyword evidence="3" id="KW-1185">Reference proteome</keyword>
<dbReference type="AlphaFoldDB" id="A0A8H5AXG0"/>
<dbReference type="Gene3D" id="3.30.559.10">
    <property type="entry name" value="Chloramphenicol acetyltransferase-like domain"/>
    <property type="match status" value="1"/>
</dbReference>
<dbReference type="EMBL" id="JAACJJ010000056">
    <property type="protein sequence ID" value="KAF5311947.1"/>
    <property type="molecule type" value="Genomic_DNA"/>
</dbReference>
<dbReference type="InterPro" id="IPR023213">
    <property type="entry name" value="CAT-like_dom_sf"/>
</dbReference>
<dbReference type="InterPro" id="IPR052058">
    <property type="entry name" value="Alcohol_O-acetyltransferase"/>
</dbReference>
<dbReference type="OrthoDB" id="3355480at2759"/>
<dbReference type="PANTHER" id="PTHR28037:SF1">
    <property type="entry name" value="ALCOHOL O-ACETYLTRANSFERASE 1-RELATED"/>
    <property type="match status" value="1"/>
</dbReference>
<reference evidence="2 3" key="1">
    <citation type="journal article" date="2020" name="ISME J.">
        <title>Uncovering the hidden diversity of litter-decomposition mechanisms in mushroom-forming fungi.</title>
        <authorList>
            <person name="Floudas D."/>
            <person name="Bentzer J."/>
            <person name="Ahren D."/>
            <person name="Johansson T."/>
            <person name="Persson P."/>
            <person name="Tunlid A."/>
        </authorList>
    </citation>
    <scope>NUCLEOTIDE SEQUENCE [LARGE SCALE GENOMIC DNA]</scope>
    <source>
        <strain evidence="2 3">CBS 101986</strain>
    </source>
</reference>
<organism evidence="2 3">
    <name type="scientific">Psilocybe cf. subviscida</name>
    <dbReference type="NCBI Taxonomy" id="2480587"/>
    <lineage>
        <taxon>Eukaryota</taxon>
        <taxon>Fungi</taxon>
        <taxon>Dikarya</taxon>
        <taxon>Basidiomycota</taxon>
        <taxon>Agaricomycotina</taxon>
        <taxon>Agaricomycetes</taxon>
        <taxon>Agaricomycetidae</taxon>
        <taxon>Agaricales</taxon>
        <taxon>Agaricineae</taxon>
        <taxon>Strophariaceae</taxon>
        <taxon>Psilocybe</taxon>
    </lineage>
</organism>
<evidence type="ECO:0000256" key="1">
    <source>
        <dbReference type="SAM" id="MobiDB-lite"/>
    </source>
</evidence>
<dbReference type="Proteomes" id="UP000567179">
    <property type="component" value="Unassembled WGS sequence"/>
</dbReference>